<dbReference type="STRING" id="180332.GCA_000797495_01468"/>
<organism evidence="5 6">
    <name type="scientific">Robinsoniella peoriensis</name>
    <dbReference type="NCBI Taxonomy" id="180332"/>
    <lineage>
        <taxon>Bacteria</taxon>
        <taxon>Bacillati</taxon>
        <taxon>Bacillota</taxon>
        <taxon>Clostridia</taxon>
        <taxon>Lachnospirales</taxon>
        <taxon>Lachnospiraceae</taxon>
        <taxon>Robinsoniella</taxon>
    </lineage>
</organism>
<dbReference type="InterPro" id="IPR047057">
    <property type="entry name" value="MerR_fam"/>
</dbReference>
<evidence type="ECO:0000313" key="6">
    <source>
        <dbReference type="Proteomes" id="UP000306509"/>
    </source>
</evidence>
<dbReference type="Proteomes" id="UP000306509">
    <property type="component" value="Unassembled WGS sequence"/>
</dbReference>
<dbReference type="PANTHER" id="PTHR30204">
    <property type="entry name" value="REDOX-CYCLING DRUG-SENSING TRANSCRIPTIONAL ACTIVATOR SOXR"/>
    <property type="match status" value="1"/>
</dbReference>
<proteinExistence type="predicted"/>
<evidence type="ECO:0000256" key="1">
    <source>
        <dbReference type="ARBA" id="ARBA00023015"/>
    </source>
</evidence>
<keyword evidence="6" id="KW-1185">Reference proteome</keyword>
<dbReference type="AlphaFoldDB" id="A0A4U8QDX2"/>
<evidence type="ECO:0000259" key="4">
    <source>
        <dbReference type="PROSITE" id="PS50937"/>
    </source>
</evidence>
<feature type="domain" description="HTH merR-type" evidence="4">
    <location>
        <begin position="1"/>
        <end position="68"/>
    </location>
</feature>
<evidence type="ECO:0000313" key="5">
    <source>
        <dbReference type="EMBL" id="TLD00126.1"/>
    </source>
</evidence>
<reference evidence="5 6" key="1">
    <citation type="journal article" date="2019" name="Anaerobe">
        <title>Detection of Robinsoniella peoriensis in multiple bone samples of a trauma patient.</title>
        <authorList>
            <person name="Schrottner P."/>
            <person name="Hartwich K."/>
            <person name="Bunk B."/>
            <person name="Schober I."/>
            <person name="Helbig S."/>
            <person name="Rudolph W.W."/>
            <person name="Gunzer F."/>
        </authorList>
    </citation>
    <scope>NUCLEOTIDE SEQUENCE [LARGE SCALE GENOMIC DNA]</scope>
    <source>
        <strain evidence="5 6">DSM 106044</strain>
    </source>
</reference>
<accession>A0A4U8QDX2</accession>
<dbReference type="InterPro" id="IPR000551">
    <property type="entry name" value="MerR-type_HTH_dom"/>
</dbReference>
<dbReference type="PANTHER" id="PTHR30204:SF94">
    <property type="entry name" value="HEAVY METAL-DEPENDENT TRANSCRIPTIONAL REGULATOR HI_0293-RELATED"/>
    <property type="match status" value="1"/>
</dbReference>
<keyword evidence="3" id="KW-0804">Transcription</keyword>
<name>A0A4U8QDX2_9FIRM</name>
<dbReference type="SUPFAM" id="SSF46955">
    <property type="entry name" value="Putative DNA-binding domain"/>
    <property type="match status" value="1"/>
</dbReference>
<dbReference type="EMBL" id="QGQD01000059">
    <property type="protein sequence ID" value="TLD00126.1"/>
    <property type="molecule type" value="Genomic_DNA"/>
</dbReference>
<dbReference type="SMART" id="SM00422">
    <property type="entry name" value="HTH_MERR"/>
    <property type="match status" value="1"/>
</dbReference>
<dbReference type="Pfam" id="PF13411">
    <property type="entry name" value="MerR_1"/>
    <property type="match status" value="1"/>
</dbReference>
<dbReference type="RefSeq" id="WP_138002789.1">
    <property type="nucleotide sequence ID" value="NZ_QGQD01000059.1"/>
</dbReference>
<dbReference type="InterPro" id="IPR009061">
    <property type="entry name" value="DNA-bd_dom_put_sf"/>
</dbReference>
<comment type="caution">
    <text evidence="5">The sequence shown here is derived from an EMBL/GenBank/DDBJ whole genome shotgun (WGS) entry which is preliminary data.</text>
</comment>
<keyword evidence="2" id="KW-0238">DNA-binding</keyword>
<evidence type="ECO:0000256" key="2">
    <source>
        <dbReference type="ARBA" id="ARBA00023125"/>
    </source>
</evidence>
<gene>
    <name evidence="5" type="ORF">DSM106044_03034</name>
</gene>
<evidence type="ECO:0000256" key="3">
    <source>
        <dbReference type="ARBA" id="ARBA00023163"/>
    </source>
</evidence>
<dbReference type="GO" id="GO:0003700">
    <property type="term" value="F:DNA-binding transcription factor activity"/>
    <property type="evidence" value="ECO:0007669"/>
    <property type="project" value="InterPro"/>
</dbReference>
<dbReference type="CDD" id="cd00592">
    <property type="entry name" value="HTH_MerR-like"/>
    <property type="match status" value="1"/>
</dbReference>
<dbReference type="Gene3D" id="1.10.1660.10">
    <property type="match status" value="1"/>
</dbReference>
<protein>
    <submittedName>
        <fullName evidence="5">Zinc-responsive transcriptional regulator</fullName>
    </submittedName>
</protein>
<keyword evidence="1" id="KW-0805">Transcription regulation</keyword>
<dbReference type="GO" id="GO:0003677">
    <property type="term" value="F:DNA binding"/>
    <property type="evidence" value="ECO:0007669"/>
    <property type="project" value="UniProtKB-KW"/>
</dbReference>
<sequence>MLINEVIQQVDLSKRAVKYYEEQGLLRVAKDGNGYRNYTEENILTLKEISIYRKLGISIQDIKTLLHSKDKALLEQIYNDKFQSHQSEQEELDALYSFIRNHDADAVNQIIDYKTIAQALQDMVPGFYGYYFMNHFLPYLQIQITTPEQQQAYKNIIEFWDNADIKIPLFIKCISYFMYRFTPKSSIQQMVSRMEHQLQQYLHPTEEEYAKLRDQTKKNVKLKNSFLYKYHPAFISQRRYMRNLQDQGYNDIFIPNMIALSPKYKEYHDALMDINNRICKDLGLYYDSKYNLIMKKKAESQSK</sequence>
<dbReference type="PROSITE" id="PS50937">
    <property type="entry name" value="HTH_MERR_2"/>
    <property type="match status" value="1"/>
</dbReference>